<organism evidence="4 5">
    <name type="scientific">Yinghuangia aomiensis</name>
    <dbReference type="NCBI Taxonomy" id="676205"/>
    <lineage>
        <taxon>Bacteria</taxon>
        <taxon>Bacillati</taxon>
        <taxon>Actinomycetota</taxon>
        <taxon>Actinomycetes</taxon>
        <taxon>Kitasatosporales</taxon>
        <taxon>Streptomycetaceae</taxon>
        <taxon>Yinghuangia</taxon>
    </lineage>
</organism>
<comment type="similarity">
    <text evidence="1 3">Belongs to the short-chain dehydrogenases/reductases (SDR) family.</text>
</comment>
<evidence type="ECO:0000256" key="1">
    <source>
        <dbReference type="ARBA" id="ARBA00006484"/>
    </source>
</evidence>
<accession>A0ABP9HYP7</accession>
<dbReference type="InterPro" id="IPR020904">
    <property type="entry name" value="Sc_DH/Rdtase_CS"/>
</dbReference>
<dbReference type="EMBL" id="BAABHS010000024">
    <property type="protein sequence ID" value="GAA4981527.1"/>
    <property type="molecule type" value="Genomic_DNA"/>
</dbReference>
<dbReference type="PRINTS" id="PR00081">
    <property type="entry name" value="GDHRDH"/>
</dbReference>
<dbReference type="PRINTS" id="PR00080">
    <property type="entry name" value="SDRFAMILY"/>
</dbReference>
<comment type="caution">
    <text evidence="4">The sequence shown here is derived from an EMBL/GenBank/DDBJ whole genome shotgun (WGS) entry which is preliminary data.</text>
</comment>
<dbReference type="PANTHER" id="PTHR43669:SF3">
    <property type="entry name" value="ALCOHOL DEHYDROGENASE, PUTATIVE (AFU_ORTHOLOGUE AFUA_3G03445)-RELATED"/>
    <property type="match status" value="1"/>
</dbReference>
<dbReference type="InterPro" id="IPR002347">
    <property type="entry name" value="SDR_fam"/>
</dbReference>
<keyword evidence="2" id="KW-0560">Oxidoreductase</keyword>
<dbReference type="PANTHER" id="PTHR43669">
    <property type="entry name" value="5-KETO-D-GLUCONATE 5-REDUCTASE"/>
    <property type="match status" value="1"/>
</dbReference>
<protein>
    <submittedName>
        <fullName evidence="4">SDR family NAD(P)-dependent oxidoreductase</fullName>
    </submittedName>
</protein>
<evidence type="ECO:0000313" key="5">
    <source>
        <dbReference type="Proteomes" id="UP001500466"/>
    </source>
</evidence>
<name>A0ABP9HYP7_9ACTN</name>
<reference evidence="5" key="1">
    <citation type="journal article" date="2019" name="Int. J. Syst. Evol. Microbiol.">
        <title>The Global Catalogue of Microorganisms (GCM) 10K type strain sequencing project: providing services to taxonomists for standard genome sequencing and annotation.</title>
        <authorList>
            <consortium name="The Broad Institute Genomics Platform"/>
            <consortium name="The Broad Institute Genome Sequencing Center for Infectious Disease"/>
            <person name="Wu L."/>
            <person name="Ma J."/>
        </authorList>
    </citation>
    <scope>NUCLEOTIDE SEQUENCE [LARGE SCALE GENOMIC DNA]</scope>
    <source>
        <strain evidence="5">JCM 17986</strain>
    </source>
</reference>
<dbReference type="Gene3D" id="3.40.50.720">
    <property type="entry name" value="NAD(P)-binding Rossmann-like Domain"/>
    <property type="match status" value="1"/>
</dbReference>
<gene>
    <name evidence="4" type="ORF">GCM10023205_58500</name>
</gene>
<dbReference type="InterPro" id="IPR036291">
    <property type="entry name" value="NAD(P)-bd_dom_sf"/>
</dbReference>
<proteinExistence type="inferred from homology"/>
<keyword evidence="5" id="KW-1185">Reference proteome</keyword>
<dbReference type="Pfam" id="PF00106">
    <property type="entry name" value="adh_short"/>
    <property type="match status" value="1"/>
</dbReference>
<sequence length="274" mass="28581">MGSKRLDGKRVVVTGASRGIGAAVARRCAAEGADVAIVARTVDAADAYLPGTLGDTADELRRFGGRVTLIQADLADEADRERVVPEAEAGLGGPIDVLVNNAAVALYGTVADYPLKRVRLMHELNCVAPLHLAQAVIPAMTARGEGWIVNVSSGTARHWPGPPFRLGGTGTGTTVYGASKAALNRVSNGLAAELHGCGVRVNTVEPRAAVLSEGARDLVGDIVRPDQVESMEEMVEAILALCDCPADHTGHTHISLDLIAEFGLTVRTLDGDPR</sequence>
<dbReference type="PROSITE" id="PS00061">
    <property type="entry name" value="ADH_SHORT"/>
    <property type="match status" value="1"/>
</dbReference>
<dbReference type="SUPFAM" id="SSF51735">
    <property type="entry name" value="NAD(P)-binding Rossmann-fold domains"/>
    <property type="match status" value="1"/>
</dbReference>
<dbReference type="RefSeq" id="WP_345678723.1">
    <property type="nucleotide sequence ID" value="NZ_BAABHS010000024.1"/>
</dbReference>
<evidence type="ECO:0000256" key="3">
    <source>
        <dbReference type="RuleBase" id="RU000363"/>
    </source>
</evidence>
<dbReference type="Proteomes" id="UP001500466">
    <property type="component" value="Unassembled WGS sequence"/>
</dbReference>
<evidence type="ECO:0000256" key="2">
    <source>
        <dbReference type="ARBA" id="ARBA00023002"/>
    </source>
</evidence>
<evidence type="ECO:0000313" key="4">
    <source>
        <dbReference type="EMBL" id="GAA4981527.1"/>
    </source>
</evidence>